<evidence type="ECO:0000256" key="1">
    <source>
        <dbReference type="SAM" id="Phobius"/>
    </source>
</evidence>
<evidence type="ECO:0000313" key="3">
    <source>
        <dbReference type="Proteomes" id="UP000233837"/>
    </source>
</evidence>
<reference evidence="2 3" key="1">
    <citation type="journal article" date="2016" name="Sci. Rep.">
        <title>The Dendrobium catenatum Lindl. genome sequence provides insights into polysaccharide synthase, floral development and adaptive evolution.</title>
        <authorList>
            <person name="Zhang G.Q."/>
            <person name="Xu Q."/>
            <person name="Bian C."/>
            <person name="Tsai W.C."/>
            <person name="Yeh C.M."/>
            <person name="Liu K.W."/>
            <person name="Yoshida K."/>
            <person name="Zhang L.S."/>
            <person name="Chang S.B."/>
            <person name="Chen F."/>
            <person name="Shi Y."/>
            <person name="Su Y.Y."/>
            <person name="Zhang Y.Q."/>
            <person name="Chen L.J."/>
            <person name="Yin Y."/>
            <person name="Lin M."/>
            <person name="Huang H."/>
            <person name="Deng H."/>
            <person name="Wang Z.W."/>
            <person name="Zhu S.L."/>
            <person name="Zhao X."/>
            <person name="Deng C."/>
            <person name="Niu S.C."/>
            <person name="Huang J."/>
            <person name="Wang M."/>
            <person name="Liu G.H."/>
            <person name="Yang H.J."/>
            <person name="Xiao X.J."/>
            <person name="Hsiao Y.Y."/>
            <person name="Wu W.L."/>
            <person name="Chen Y.Y."/>
            <person name="Mitsuda N."/>
            <person name="Ohme-Takagi M."/>
            <person name="Luo Y.B."/>
            <person name="Van de Peer Y."/>
            <person name="Liu Z.J."/>
        </authorList>
    </citation>
    <scope>NUCLEOTIDE SEQUENCE [LARGE SCALE GENOMIC DNA]</scope>
    <source>
        <tissue evidence="2">The whole plant</tissue>
    </source>
</reference>
<keyword evidence="3" id="KW-1185">Reference proteome</keyword>
<dbReference type="AlphaFoldDB" id="A0A2I0VLX1"/>
<organism evidence="2 3">
    <name type="scientific">Dendrobium catenatum</name>
    <dbReference type="NCBI Taxonomy" id="906689"/>
    <lineage>
        <taxon>Eukaryota</taxon>
        <taxon>Viridiplantae</taxon>
        <taxon>Streptophyta</taxon>
        <taxon>Embryophyta</taxon>
        <taxon>Tracheophyta</taxon>
        <taxon>Spermatophyta</taxon>
        <taxon>Magnoliopsida</taxon>
        <taxon>Liliopsida</taxon>
        <taxon>Asparagales</taxon>
        <taxon>Orchidaceae</taxon>
        <taxon>Epidendroideae</taxon>
        <taxon>Malaxideae</taxon>
        <taxon>Dendrobiinae</taxon>
        <taxon>Dendrobium</taxon>
    </lineage>
</organism>
<name>A0A2I0VLX1_9ASPA</name>
<proteinExistence type="predicted"/>
<keyword evidence="1" id="KW-0472">Membrane</keyword>
<dbReference type="EMBL" id="KZ503427">
    <property type="protein sequence ID" value="PKU64401.1"/>
    <property type="molecule type" value="Genomic_DNA"/>
</dbReference>
<keyword evidence="1" id="KW-1133">Transmembrane helix</keyword>
<feature type="transmembrane region" description="Helical" evidence="1">
    <location>
        <begin position="45"/>
        <end position="64"/>
    </location>
</feature>
<evidence type="ECO:0000313" key="2">
    <source>
        <dbReference type="EMBL" id="PKU64401.1"/>
    </source>
</evidence>
<feature type="transmembrane region" description="Helical" evidence="1">
    <location>
        <begin position="84"/>
        <end position="103"/>
    </location>
</feature>
<accession>A0A2I0VLX1</accession>
<dbReference type="Proteomes" id="UP000233837">
    <property type="component" value="Unassembled WGS sequence"/>
</dbReference>
<gene>
    <name evidence="2" type="ORF">MA16_Dca021833</name>
</gene>
<sequence length="104" mass="11125">MGGSLRGIFSYVLVLLGTLPSPGGRKMRRYTTVTRRVTKCLALRHAGLVKVSFVNASLPCYYYGLVTCFGARLVSILSAPFTTGSFGCIITLSVLACLAGLLLF</sequence>
<reference evidence="2 3" key="2">
    <citation type="journal article" date="2017" name="Nature">
        <title>The Apostasia genome and the evolution of orchids.</title>
        <authorList>
            <person name="Zhang G.Q."/>
            <person name="Liu K.W."/>
            <person name="Li Z."/>
            <person name="Lohaus R."/>
            <person name="Hsiao Y.Y."/>
            <person name="Niu S.C."/>
            <person name="Wang J.Y."/>
            <person name="Lin Y.C."/>
            <person name="Xu Q."/>
            <person name="Chen L.J."/>
            <person name="Yoshida K."/>
            <person name="Fujiwara S."/>
            <person name="Wang Z.W."/>
            <person name="Zhang Y.Q."/>
            <person name="Mitsuda N."/>
            <person name="Wang M."/>
            <person name="Liu G.H."/>
            <person name="Pecoraro L."/>
            <person name="Huang H.X."/>
            <person name="Xiao X.J."/>
            <person name="Lin M."/>
            <person name="Wu X.Y."/>
            <person name="Wu W.L."/>
            <person name="Chen Y.Y."/>
            <person name="Chang S.B."/>
            <person name="Sakamoto S."/>
            <person name="Ohme-Takagi M."/>
            <person name="Yagi M."/>
            <person name="Zeng S.J."/>
            <person name="Shen C.Y."/>
            <person name="Yeh C.M."/>
            <person name="Luo Y.B."/>
            <person name="Tsai W.C."/>
            <person name="Van de Peer Y."/>
            <person name="Liu Z.J."/>
        </authorList>
    </citation>
    <scope>NUCLEOTIDE SEQUENCE [LARGE SCALE GENOMIC DNA]</scope>
    <source>
        <tissue evidence="2">The whole plant</tissue>
    </source>
</reference>
<protein>
    <submittedName>
        <fullName evidence="2">Uncharacterized protein</fullName>
    </submittedName>
</protein>
<feature type="transmembrane region" description="Helical" evidence="1">
    <location>
        <begin position="6"/>
        <end position="24"/>
    </location>
</feature>
<keyword evidence="1" id="KW-0812">Transmembrane</keyword>